<name>A0A0F7L9J2_9VIRU</name>
<reference evidence="1" key="1">
    <citation type="journal article" date="2015" name="Front. Microbiol.">
        <title>Combining genomic sequencing methods to explore viral diversity and reveal potential virus-host interactions.</title>
        <authorList>
            <person name="Chow C.E."/>
            <person name="Winget D.M."/>
            <person name="White R.A.III."/>
            <person name="Hallam S.J."/>
            <person name="Suttle C.A."/>
        </authorList>
    </citation>
    <scope>NUCLEOTIDE SEQUENCE</scope>
    <source>
        <strain evidence="1">Oxic1_10</strain>
    </source>
</reference>
<reference evidence="1" key="2">
    <citation type="submission" date="2015-03" db="EMBL/GenBank/DDBJ databases">
        <authorList>
            <person name="Chow C.-E.T."/>
            <person name="Winget D.M."/>
            <person name="White R.A.III."/>
            <person name="Hallam S.J."/>
            <person name="Suttle C.A."/>
        </authorList>
    </citation>
    <scope>NUCLEOTIDE SEQUENCE</scope>
    <source>
        <strain evidence="1">Oxic1_10</strain>
    </source>
</reference>
<dbReference type="EMBL" id="KR029605">
    <property type="protein sequence ID" value="AKH48560.1"/>
    <property type="molecule type" value="Genomic_DNA"/>
</dbReference>
<organism evidence="1">
    <name type="scientific">uncultured marine virus</name>
    <dbReference type="NCBI Taxonomy" id="186617"/>
    <lineage>
        <taxon>Viruses</taxon>
        <taxon>environmental samples</taxon>
    </lineage>
</organism>
<protein>
    <submittedName>
        <fullName evidence="1">Uncharacterized protein</fullName>
    </submittedName>
</protein>
<evidence type="ECO:0000313" key="1">
    <source>
        <dbReference type="EMBL" id="AKH48560.1"/>
    </source>
</evidence>
<proteinExistence type="predicted"/>
<accession>A0A0F7L9J2</accession>
<sequence length="82" mass="9842">MMDKIKVDAVITDLEIQLETSNNPLGSYIHFKFIDTFPYFTKVNNMIEEIKKREDVDLIDYEYSYTGIHEDTDLKYFQITRH</sequence>